<dbReference type="EMBL" id="CP002831">
    <property type="protein sequence ID" value="AFC26320.1"/>
    <property type="molecule type" value="Genomic_DNA"/>
</dbReference>
<accession>H6L5S0</accession>
<dbReference type="AlphaFoldDB" id="H6L5S0"/>
<feature type="coiled-coil region" evidence="2">
    <location>
        <begin position="52"/>
        <end position="82"/>
    </location>
</feature>
<evidence type="ECO:0000313" key="5">
    <source>
        <dbReference type="Proteomes" id="UP000007519"/>
    </source>
</evidence>
<organism evidence="4 5">
    <name type="scientific">Saprospira grandis (strain Lewin)</name>
    <dbReference type="NCBI Taxonomy" id="984262"/>
    <lineage>
        <taxon>Bacteria</taxon>
        <taxon>Pseudomonadati</taxon>
        <taxon>Bacteroidota</taxon>
        <taxon>Saprospiria</taxon>
        <taxon>Saprospirales</taxon>
        <taxon>Saprospiraceae</taxon>
        <taxon>Saprospira</taxon>
    </lineage>
</organism>
<dbReference type="Proteomes" id="UP000007519">
    <property type="component" value="Chromosome"/>
</dbReference>
<dbReference type="Gene3D" id="3.30.750.24">
    <property type="entry name" value="STAS domain"/>
    <property type="match status" value="1"/>
</dbReference>
<dbReference type="PANTHER" id="PTHR33745">
    <property type="entry name" value="RSBT ANTAGONIST PROTEIN RSBS-RELATED"/>
    <property type="match status" value="1"/>
</dbReference>
<protein>
    <submittedName>
        <fullName evidence="4">Anti-anti-sigma regulatory factor</fullName>
    </submittedName>
</protein>
<dbReference type="SUPFAM" id="SSF52091">
    <property type="entry name" value="SpoIIaa-like"/>
    <property type="match status" value="1"/>
</dbReference>
<dbReference type="Pfam" id="PF01740">
    <property type="entry name" value="STAS"/>
    <property type="match status" value="1"/>
</dbReference>
<sequence length="211" mass="23410">MDFLNDEDRLNNLIEVISGMAGLDFSQKALVDESDNPLNTIALGINMLAEELESSVVSRSELESQNEELERLTREQEGALLEMSTPIAQLWEGILLLPLVGFMDAKRAEDVLHTVLHEIARSQAKIFILDISGVTVVDTFVANHFIKIAKATRLMGCRSILSGITPAVSQTIVDLGIDIDKLKTTGSMKDALDYAFRQTGFQLERQDEEED</sequence>
<evidence type="ECO:0000313" key="4">
    <source>
        <dbReference type="EMBL" id="AFC26320.1"/>
    </source>
</evidence>
<dbReference type="KEGG" id="sgn:SGRA_3596"/>
<proteinExistence type="predicted"/>
<dbReference type="InterPro" id="IPR051932">
    <property type="entry name" value="Bact_StressResp_Reg"/>
</dbReference>
<dbReference type="PROSITE" id="PS50801">
    <property type="entry name" value="STAS"/>
    <property type="match status" value="1"/>
</dbReference>
<dbReference type="RefSeq" id="WP_015693911.1">
    <property type="nucleotide sequence ID" value="NC_016940.1"/>
</dbReference>
<dbReference type="HOGENOM" id="CLU_026775_2_0_10"/>
<keyword evidence="2" id="KW-0175">Coiled coil</keyword>
<dbReference type="eggNOG" id="COG1366">
    <property type="taxonomic scope" value="Bacteria"/>
</dbReference>
<name>H6L5S0_SAPGL</name>
<evidence type="ECO:0000259" key="3">
    <source>
        <dbReference type="PROSITE" id="PS50801"/>
    </source>
</evidence>
<feature type="domain" description="STAS" evidence="3">
    <location>
        <begin position="84"/>
        <end position="195"/>
    </location>
</feature>
<evidence type="ECO:0000256" key="1">
    <source>
        <dbReference type="ARBA" id="ARBA00022553"/>
    </source>
</evidence>
<dbReference type="CDD" id="cd07041">
    <property type="entry name" value="STAS_RsbR_RsbS_like"/>
    <property type="match status" value="1"/>
</dbReference>
<dbReference type="PANTHER" id="PTHR33745:SF3">
    <property type="entry name" value="RSBT CO-ANTAGONIST PROTEIN RSBRC"/>
    <property type="match status" value="1"/>
</dbReference>
<dbReference type="STRING" id="984262.SGRA_3596"/>
<gene>
    <name evidence="4" type="ordered locus">SGRA_3596</name>
</gene>
<dbReference type="InterPro" id="IPR036513">
    <property type="entry name" value="STAS_dom_sf"/>
</dbReference>
<reference evidence="4 5" key="1">
    <citation type="journal article" date="2012" name="Stand. Genomic Sci.">
        <title>Complete genome sequencing and analysis of Saprospira grandis str. Lewin, a predatory marine bacterium.</title>
        <authorList>
            <person name="Saw J.H."/>
            <person name="Yuryev A."/>
            <person name="Kanbe M."/>
            <person name="Hou S."/>
            <person name="Young A.G."/>
            <person name="Aizawa S."/>
            <person name="Alam M."/>
        </authorList>
    </citation>
    <scope>NUCLEOTIDE SEQUENCE [LARGE SCALE GENOMIC DNA]</scope>
    <source>
        <strain evidence="4 5">Lewin</strain>
    </source>
</reference>
<evidence type="ECO:0000256" key="2">
    <source>
        <dbReference type="SAM" id="Coils"/>
    </source>
</evidence>
<dbReference type="InterPro" id="IPR002645">
    <property type="entry name" value="STAS_dom"/>
</dbReference>
<keyword evidence="1" id="KW-0597">Phosphoprotein</keyword>
<keyword evidence="5" id="KW-1185">Reference proteome</keyword>
<dbReference type="OrthoDB" id="9800154at2"/>